<evidence type="ECO:0000313" key="9">
    <source>
        <dbReference type="EMBL" id="VFP80541.1"/>
    </source>
</evidence>
<dbReference type="Pfam" id="PF01594">
    <property type="entry name" value="AI-2E_transport"/>
    <property type="match status" value="1"/>
</dbReference>
<evidence type="ECO:0000256" key="3">
    <source>
        <dbReference type="ARBA" id="ARBA00022448"/>
    </source>
</evidence>
<evidence type="ECO:0000256" key="4">
    <source>
        <dbReference type="ARBA" id="ARBA00022475"/>
    </source>
</evidence>
<dbReference type="Proteomes" id="UP000294338">
    <property type="component" value="Chromosome 1"/>
</dbReference>
<feature type="transmembrane region" description="Helical" evidence="8">
    <location>
        <begin position="68"/>
        <end position="93"/>
    </location>
</feature>
<feature type="transmembrane region" description="Helical" evidence="8">
    <location>
        <begin position="284"/>
        <end position="303"/>
    </location>
</feature>
<feature type="transmembrane region" description="Helical" evidence="8">
    <location>
        <begin position="309"/>
        <end position="339"/>
    </location>
</feature>
<gene>
    <name evidence="9" type="primary">ydiK</name>
    <name evidence="9" type="ORF">ERCISPPS3390_410</name>
</gene>
<keyword evidence="5 8" id="KW-0812">Transmembrane</keyword>
<keyword evidence="3" id="KW-0813">Transport</keyword>
<keyword evidence="6 8" id="KW-1133">Transmembrane helix</keyword>
<evidence type="ECO:0000256" key="7">
    <source>
        <dbReference type="ARBA" id="ARBA00023136"/>
    </source>
</evidence>
<dbReference type="NCBIfam" id="NF008216">
    <property type="entry name" value="PRK10983.1"/>
    <property type="match status" value="1"/>
</dbReference>
<protein>
    <submittedName>
        <fullName evidence="9">Transport protein YdiK</fullName>
    </submittedName>
</protein>
<evidence type="ECO:0000256" key="5">
    <source>
        <dbReference type="ARBA" id="ARBA00022692"/>
    </source>
</evidence>
<name>A0A451D4C4_9GAMM</name>
<dbReference type="GO" id="GO:0005886">
    <property type="term" value="C:plasma membrane"/>
    <property type="evidence" value="ECO:0007669"/>
    <property type="project" value="UniProtKB-SubCell"/>
</dbReference>
<sequence>MVFNEKMQKNRDLVNIIFSFFFISFMSMMCLWILKPFIIGFTWGGIIVIATWPLFLKTQRVFWNIRFLAISVMALTLILVFVIPIILFIHSVIKNSSLLIIWLNTNHFKSPELYWLNSIPIVGQKFYLYYHNLVDTSGKTLISQLQPYIGRTTSFIVSQAEHLGHFMIHLGLMITSSIFFYWFGDKIENYIQCLSVRVAPRYGKTTILLGIQAIRAVACGVVITGCTQGLLGGIGLSISGIPFSTILTVVIIFSCLVQLGSLIILIPAIIWLYWTSNNTEGTVLLIWSVLIGALEIFLRSFLIKKGIDLPIMLILVGIIGGLLSFGIIGLFVGPVVLAVSYQLILSWIKQTPTLCDNDVNLMDQSKIEK</sequence>
<feature type="transmembrane region" description="Helical" evidence="8">
    <location>
        <begin position="40"/>
        <end position="56"/>
    </location>
</feature>
<comment type="similarity">
    <text evidence="2">Belongs to the autoinducer-2 exporter (AI-2E) (TC 2.A.86) family.</text>
</comment>
<keyword evidence="4" id="KW-1003">Cell membrane</keyword>
<evidence type="ECO:0000256" key="2">
    <source>
        <dbReference type="ARBA" id="ARBA00009773"/>
    </source>
</evidence>
<proteinExistence type="inferred from homology"/>
<feature type="transmembrane region" description="Helical" evidence="8">
    <location>
        <begin position="166"/>
        <end position="184"/>
    </location>
</feature>
<keyword evidence="7 8" id="KW-0472">Membrane</keyword>
<reference evidence="9 10" key="1">
    <citation type="submission" date="2019-02" db="EMBL/GenBank/DDBJ databases">
        <authorList>
            <person name="Manzano-Marin A."/>
            <person name="Manzano-Marin A."/>
        </authorList>
    </citation>
    <scope>NUCLEOTIDE SEQUENCE [LARGE SCALE GENOMIC DNA]</scope>
    <source>
        <strain evidence="9 10">ErCisplendens/pseudotsugae</strain>
    </source>
</reference>
<feature type="transmembrane region" description="Helical" evidence="8">
    <location>
        <begin position="205"/>
        <end position="231"/>
    </location>
</feature>
<organism evidence="9 10">
    <name type="scientific">Candidatus Erwinia haradaeae</name>
    <dbReference type="NCBI Taxonomy" id="1922217"/>
    <lineage>
        <taxon>Bacteria</taxon>
        <taxon>Pseudomonadati</taxon>
        <taxon>Pseudomonadota</taxon>
        <taxon>Gammaproteobacteria</taxon>
        <taxon>Enterobacterales</taxon>
        <taxon>Erwiniaceae</taxon>
        <taxon>Erwinia</taxon>
    </lineage>
</organism>
<evidence type="ECO:0000256" key="6">
    <source>
        <dbReference type="ARBA" id="ARBA00022989"/>
    </source>
</evidence>
<feature type="transmembrane region" description="Helical" evidence="8">
    <location>
        <begin position="243"/>
        <end position="272"/>
    </location>
</feature>
<evidence type="ECO:0000313" key="10">
    <source>
        <dbReference type="Proteomes" id="UP000294338"/>
    </source>
</evidence>
<evidence type="ECO:0000256" key="1">
    <source>
        <dbReference type="ARBA" id="ARBA00004651"/>
    </source>
</evidence>
<accession>A0A451D4C4</accession>
<dbReference type="PANTHER" id="PTHR21716">
    <property type="entry name" value="TRANSMEMBRANE PROTEIN"/>
    <property type="match status" value="1"/>
</dbReference>
<feature type="transmembrane region" description="Helical" evidence="8">
    <location>
        <begin position="12"/>
        <end position="34"/>
    </location>
</feature>
<dbReference type="PANTHER" id="PTHR21716:SF67">
    <property type="entry name" value="TRANSPORT PROTEIN YDIK-RELATED"/>
    <property type="match status" value="1"/>
</dbReference>
<comment type="subcellular location">
    <subcellularLocation>
        <location evidence="1">Cell membrane</location>
        <topology evidence="1">Multi-pass membrane protein</topology>
    </subcellularLocation>
</comment>
<evidence type="ECO:0000256" key="8">
    <source>
        <dbReference type="SAM" id="Phobius"/>
    </source>
</evidence>
<dbReference type="InterPro" id="IPR002549">
    <property type="entry name" value="AI-2E-like"/>
</dbReference>
<dbReference type="EMBL" id="LR217705">
    <property type="protein sequence ID" value="VFP80541.1"/>
    <property type="molecule type" value="Genomic_DNA"/>
</dbReference>
<dbReference type="AlphaFoldDB" id="A0A451D4C4"/>